<feature type="compositionally biased region" description="Acidic residues" evidence="1">
    <location>
        <begin position="553"/>
        <end position="566"/>
    </location>
</feature>
<feature type="compositionally biased region" description="Polar residues" evidence="1">
    <location>
        <begin position="495"/>
        <end position="504"/>
    </location>
</feature>
<name>A0ABM0HP04_CERSS</name>
<protein>
    <submittedName>
        <fullName evidence="4">Matrix extracellular phosphoglycoprotein</fullName>
    </submittedName>
</protein>
<sequence>MHAMQRFSKMQIVCLGLLLFSVTWAAPASQPQAEKTKQDCVEEQRITYKGHHEKHGYYIFKYVYTSPGRKNQTDIKQEEKNKDNTALPLSGKRRNREPAPKENIAQERANNLSPLGANENNQSSESQILFENRQKMNEDYSINKKENAHNDLKMSTYPESTENNGAKEGDDAISKLHDQEEYGAALIRKNMQHIMEPGTVIELLGEENKENKPRKVLSRIPAGANYAKAPLKDKKYHQRDPQAQNILVKSKSTHRIQHNTDYLKRLPKVKKIPSDVEGSGDPDLQERGDNDISPFSGDGQPFKDISGKGEAIGPDLGGADIQTEFSSPGEAETSHPDAKGPGYNEIPEKEENGRNTIGTRDGTAKEANGADARLVEGSNNFIGSTDFKKLPGKEGNRVDASSQNAHQGEVEFHYPHIPSKEKRKEGSSDVAESTNHNEIPKNGKGSSRKGPEHSNGNQATSNEKQRFPSKGKSQGQLIPSRGLDHEIKNEIGSHNGHNNEGTITHSRKNHYVPHRQNSSSWNKGMPQRKGSWGYRKPHSNRRFSPPRKRDSSESSDSDSSSESDGD</sequence>
<reference evidence="4" key="1">
    <citation type="submission" date="2025-08" db="UniProtKB">
        <authorList>
            <consortium name="RefSeq"/>
        </authorList>
    </citation>
    <scope>IDENTIFICATION</scope>
</reference>
<proteinExistence type="predicted"/>
<evidence type="ECO:0000313" key="3">
    <source>
        <dbReference type="Proteomes" id="UP000694910"/>
    </source>
</evidence>
<feature type="compositionally biased region" description="Basic and acidic residues" evidence="1">
    <location>
        <begin position="408"/>
        <end position="427"/>
    </location>
</feature>
<dbReference type="PANTHER" id="PTHR16510">
    <property type="entry name" value="EXTRACELLULAR MATRIX PHOSPHOGLYCOPROTEIN WITH ASARM MOTIF"/>
    <property type="match status" value="1"/>
</dbReference>
<feature type="signal peptide" evidence="2">
    <location>
        <begin position="1"/>
        <end position="25"/>
    </location>
</feature>
<dbReference type="RefSeq" id="XP_004430992.2">
    <property type="nucleotide sequence ID" value="XM_004430935.2"/>
</dbReference>
<feature type="compositionally biased region" description="Basic and acidic residues" evidence="1">
    <location>
        <begin position="482"/>
        <end position="491"/>
    </location>
</feature>
<accession>A0ABM0HP04</accession>
<evidence type="ECO:0000256" key="2">
    <source>
        <dbReference type="SAM" id="SignalP"/>
    </source>
</evidence>
<feature type="region of interest" description="Disordered" evidence="1">
    <location>
        <begin position="250"/>
        <end position="566"/>
    </location>
</feature>
<keyword evidence="3" id="KW-1185">Reference proteome</keyword>
<gene>
    <name evidence="4" type="primary">LOC101404201</name>
</gene>
<keyword evidence="2" id="KW-0732">Signal</keyword>
<evidence type="ECO:0000313" key="4">
    <source>
        <dbReference type="RefSeq" id="XP_004430992.2"/>
    </source>
</evidence>
<feature type="chain" id="PRO_5045275187" evidence="2">
    <location>
        <begin position="26"/>
        <end position="566"/>
    </location>
</feature>
<dbReference type="Proteomes" id="UP000694910">
    <property type="component" value="Unplaced"/>
</dbReference>
<feature type="compositionally biased region" description="Polar residues" evidence="1">
    <location>
        <begin position="108"/>
        <end position="123"/>
    </location>
</feature>
<feature type="region of interest" description="Disordered" evidence="1">
    <location>
        <begin position="71"/>
        <end position="123"/>
    </location>
</feature>
<organism evidence="3 4">
    <name type="scientific">Ceratotherium simum simum</name>
    <name type="common">Southern white rhinoceros</name>
    <dbReference type="NCBI Taxonomy" id="73337"/>
    <lineage>
        <taxon>Eukaryota</taxon>
        <taxon>Metazoa</taxon>
        <taxon>Chordata</taxon>
        <taxon>Craniata</taxon>
        <taxon>Vertebrata</taxon>
        <taxon>Euteleostomi</taxon>
        <taxon>Mammalia</taxon>
        <taxon>Eutheria</taxon>
        <taxon>Laurasiatheria</taxon>
        <taxon>Perissodactyla</taxon>
        <taxon>Rhinocerotidae</taxon>
        <taxon>Ceratotherium</taxon>
    </lineage>
</organism>
<feature type="compositionally biased region" description="Basic residues" evidence="1">
    <location>
        <begin position="535"/>
        <end position="546"/>
    </location>
</feature>
<evidence type="ECO:0000256" key="1">
    <source>
        <dbReference type="SAM" id="MobiDB-lite"/>
    </source>
</evidence>
<dbReference type="GeneID" id="101404201"/>
<dbReference type="Pfam" id="PF07175">
    <property type="entry name" value="Osteoregulin"/>
    <property type="match status" value="1"/>
</dbReference>
<dbReference type="InterPro" id="IPR009837">
    <property type="entry name" value="MEPE"/>
</dbReference>
<feature type="compositionally biased region" description="Basic and acidic residues" evidence="1">
    <location>
        <begin position="386"/>
        <end position="397"/>
    </location>
</feature>
<dbReference type="PANTHER" id="PTHR16510:SF4">
    <property type="entry name" value="MATRIX EXTRACELLULAR PHOSPHOGLYCOPROTEIN"/>
    <property type="match status" value="1"/>
</dbReference>
<feature type="compositionally biased region" description="Basic and acidic residues" evidence="1">
    <location>
        <begin position="71"/>
        <end position="83"/>
    </location>
</feature>